<keyword evidence="8" id="KW-0539">Nucleus</keyword>
<keyword evidence="4" id="KW-0963">Cytoplasm</keyword>
<dbReference type="GO" id="GO:0018064">
    <property type="term" value="F:protein-L-histidine N-tele-methyltransferase activity"/>
    <property type="evidence" value="ECO:0007669"/>
    <property type="project" value="UniProtKB-EC"/>
</dbReference>
<comment type="subcellular location">
    <subcellularLocation>
        <location evidence="2">Cytoplasm</location>
    </subcellularLocation>
    <subcellularLocation>
        <location evidence="1">Nucleus</location>
    </subcellularLocation>
</comment>
<evidence type="ECO:0000256" key="4">
    <source>
        <dbReference type="ARBA" id="ARBA00022490"/>
    </source>
</evidence>
<evidence type="ECO:0000256" key="6">
    <source>
        <dbReference type="ARBA" id="ARBA00022679"/>
    </source>
</evidence>
<accession>A0A0L8FL06</accession>
<evidence type="ECO:0000313" key="11">
    <source>
        <dbReference type="EMBL" id="KOF65352.1"/>
    </source>
</evidence>
<evidence type="ECO:0000256" key="10">
    <source>
        <dbReference type="SAM" id="MobiDB-lite"/>
    </source>
</evidence>
<protein>
    <recommendedName>
        <fullName evidence="3">protein-histidine N-methyltransferase</fullName>
        <ecNumber evidence="3">2.1.1.85</ecNumber>
    </recommendedName>
</protein>
<dbReference type="PANTHER" id="PTHR14614:SF39">
    <property type="entry name" value="HISTIDINE PROTEIN METHYLTRANSFERASE 1 HOMOLOG"/>
    <property type="match status" value="1"/>
</dbReference>
<sequence length="294" mass="32925">MSFCFNFPNPEADNENQHGKTGSVSTEKESPDQDEEEIPAIEMKLDWKHLTPCKNPNTIAYDFNETSTLMSISPKHIEIILKENSENSEITPLKEALHNQSDLIPNKYEGGLQIWECSIDLTKYISNETLSGSSVAEIGCGAGLPGLCALKKGASTVLFQDFNSEVLTKLTLPNILLNCYEERERCYLFSGGWGSLPQAVTHSTISLQKFDIILTAETIYNTKNYQKLINIFDFLLKENGYILIAAKNYYFGVGGGTRQFEESLKEDGRFTSSVCWTKADGLSREIICAQRKKT</sequence>
<evidence type="ECO:0000256" key="7">
    <source>
        <dbReference type="ARBA" id="ARBA00022691"/>
    </source>
</evidence>
<dbReference type="STRING" id="37653.A0A0L8FL06"/>
<dbReference type="OrthoDB" id="1723750at2759"/>
<organism evidence="11">
    <name type="scientific">Octopus bimaculoides</name>
    <name type="common">California two-spotted octopus</name>
    <dbReference type="NCBI Taxonomy" id="37653"/>
    <lineage>
        <taxon>Eukaryota</taxon>
        <taxon>Metazoa</taxon>
        <taxon>Spiralia</taxon>
        <taxon>Lophotrochozoa</taxon>
        <taxon>Mollusca</taxon>
        <taxon>Cephalopoda</taxon>
        <taxon>Coleoidea</taxon>
        <taxon>Octopodiformes</taxon>
        <taxon>Octopoda</taxon>
        <taxon>Incirrata</taxon>
        <taxon>Octopodidae</taxon>
        <taxon>Octopus</taxon>
    </lineage>
</organism>
<evidence type="ECO:0000256" key="3">
    <source>
        <dbReference type="ARBA" id="ARBA00012533"/>
    </source>
</evidence>
<evidence type="ECO:0000256" key="2">
    <source>
        <dbReference type="ARBA" id="ARBA00004496"/>
    </source>
</evidence>
<proteinExistence type="inferred from homology"/>
<name>A0A0L8FL06_OCTBM</name>
<dbReference type="GO" id="GO:0005634">
    <property type="term" value="C:nucleus"/>
    <property type="evidence" value="ECO:0007669"/>
    <property type="project" value="UniProtKB-SubCell"/>
</dbReference>
<dbReference type="AlphaFoldDB" id="A0A0L8FL06"/>
<comment type="similarity">
    <text evidence="9">Belongs to the methyltransferase superfamily. METTL18 family.</text>
</comment>
<keyword evidence="6" id="KW-0808">Transferase</keyword>
<gene>
    <name evidence="11" type="ORF">OCBIM_22015738mg</name>
</gene>
<dbReference type="InterPro" id="IPR019410">
    <property type="entry name" value="Methyltransf_16"/>
</dbReference>
<dbReference type="EC" id="2.1.1.85" evidence="3"/>
<evidence type="ECO:0000256" key="8">
    <source>
        <dbReference type="ARBA" id="ARBA00023242"/>
    </source>
</evidence>
<dbReference type="GO" id="GO:0032259">
    <property type="term" value="P:methylation"/>
    <property type="evidence" value="ECO:0007669"/>
    <property type="project" value="UniProtKB-KW"/>
</dbReference>
<dbReference type="SUPFAM" id="SSF53335">
    <property type="entry name" value="S-adenosyl-L-methionine-dependent methyltransferases"/>
    <property type="match status" value="1"/>
</dbReference>
<dbReference type="Gene3D" id="3.40.50.150">
    <property type="entry name" value="Vaccinia Virus protein VP39"/>
    <property type="match status" value="1"/>
</dbReference>
<dbReference type="EMBL" id="KQ429530">
    <property type="protein sequence ID" value="KOF65352.1"/>
    <property type="molecule type" value="Genomic_DNA"/>
</dbReference>
<feature type="region of interest" description="Disordered" evidence="10">
    <location>
        <begin position="1"/>
        <end position="35"/>
    </location>
</feature>
<evidence type="ECO:0000256" key="1">
    <source>
        <dbReference type="ARBA" id="ARBA00004123"/>
    </source>
</evidence>
<dbReference type="KEGG" id="obi:106882668"/>
<evidence type="ECO:0000256" key="5">
    <source>
        <dbReference type="ARBA" id="ARBA00022603"/>
    </source>
</evidence>
<keyword evidence="5" id="KW-0489">Methyltransferase</keyword>
<dbReference type="Pfam" id="PF10294">
    <property type="entry name" value="Methyltransf_16"/>
    <property type="match status" value="1"/>
</dbReference>
<reference evidence="11" key="1">
    <citation type="submission" date="2015-07" db="EMBL/GenBank/DDBJ databases">
        <title>MeaNS - Measles Nucleotide Surveillance Program.</title>
        <authorList>
            <person name="Tran T."/>
            <person name="Druce J."/>
        </authorList>
    </citation>
    <scope>NUCLEOTIDE SEQUENCE</scope>
    <source>
        <strain evidence="11">UCB-OBI-ISO-001</strain>
        <tissue evidence="11">Gonad</tissue>
    </source>
</reference>
<dbReference type="PANTHER" id="PTHR14614">
    <property type="entry name" value="HEPATOCELLULAR CARCINOMA-ASSOCIATED ANTIGEN"/>
    <property type="match status" value="1"/>
</dbReference>
<dbReference type="InterPro" id="IPR029063">
    <property type="entry name" value="SAM-dependent_MTases_sf"/>
</dbReference>
<keyword evidence="7" id="KW-0949">S-adenosyl-L-methionine</keyword>
<dbReference type="GO" id="GO:0005737">
    <property type="term" value="C:cytoplasm"/>
    <property type="evidence" value="ECO:0007669"/>
    <property type="project" value="UniProtKB-SubCell"/>
</dbReference>
<dbReference type="OMA" id="FQSESVW"/>
<evidence type="ECO:0000256" key="9">
    <source>
        <dbReference type="ARBA" id="ARBA00038126"/>
    </source>
</evidence>